<keyword evidence="1" id="KW-0862">Zinc</keyword>
<dbReference type="InterPro" id="IPR007527">
    <property type="entry name" value="Znf_SWIM"/>
</dbReference>
<keyword evidence="1" id="KW-0479">Metal-binding</keyword>
<feature type="non-terminal residue" evidence="3">
    <location>
        <position position="103"/>
    </location>
</feature>
<evidence type="ECO:0000313" key="4">
    <source>
        <dbReference type="Proteomes" id="UP000479773"/>
    </source>
</evidence>
<feature type="domain" description="SWIM-type" evidence="2">
    <location>
        <begin position="49"/>
        <end position="85"/>
    </location>
</feature>
<gene>
    <name evidence="3" type="ORF">F3B44_26650</name>
</gene>
<dbReference type="AlphaFoldDB" id="A0A6L3GKW3"/>
<accession>A0A6L3GKW3</accession>
<reference evidence="3 4" key="1">
    <citation type="journal article" date="2019" name="Nat. Med.">
        <title>A library of human gut bacterial isolates paired with longitudinal multiomics data enables mechanistic microbiome research.</title>
        <authorList>
            <person name="Poyet M."/>
            <person name="Groussin M."/>
            <person name="Gibbons S.M."/>
            <person name="Avila-Pacheco J."/>
            <person name="Jiang X."/>
            <person name="Kearney S.M."/>
            <person name="Perrotta A.R."/>
            <person name="Berdy B."/>
            <person name="Zhao S."/>
            <person name="Lieberman T.D."/>
            <person name="Swanson P.K."/>
            <person name="Smith M."/>
            <person name="Roesemann S."/>
            <person name="Alexander J.E."/>
            <person name="Rich S.A."/>
            <person name="Livny J."/>
            <person name="Vlamakis H."/>
            <person name="Clish C."/>
            <person name="Bullock K."/>
            <person name="Deik A."/>
            <person name="Scott J."/>
            <person name="Pierce K.A."/>
            <person name="Xavier R.J."/>
            <person name="Alm E.J."/>
        </authorList>
    </citation>
    <scope>NUCLEOTIDE SEQUENCE [LARGE SCALE GENOMIC DNA]</scope>
    <source>
        <strain evidence="3 4">BIOML-A106</strain>
    </source>
</reference>
<organism evidence="3 4">
    <name type="scientific">Bacteroides fragilis</name>
    <dbReference type="NCBI Taxonomy" id="817"/>
    <lineage>
        <taxon>Bacteria</taxon>
        <taxon>Pseudomonadati</taxon>
        <taxon>Bacteroidota</taxon>
        <taxon>Bacteroidia</taxon>
        <taxon>Bacteroidales</taxon>
        <taxon>Bacteroidaceae</taxon>
        <taxon>Bacteroides</taxon>
    </lineage>
</organism>
<dbReference type="Pfam" id="PF04434">
    <property type="entry name" value="SWIM"/>
    <property type="match status" value="1"/>
</dbReference>
<name>A0A6L3GKW3_BACFG</name>
<proteinExistence type="predicted"/>
<evidence type="ECO:0000259" key="2">
    <source>
        <dbReference type="PROSITE" id="PS50966"/>
    </source>
</evidence>
<keyword evidence="1" id="KW-0863">Zinc-finger</keyword>
<dbReference type="PROSITE" id="PS50966">
    <property type="entry name" value="ZF_SWIM"/>
    <property type="match status" value="1"/>
</dbReference>
<dbReference type="GO" id="GO:0008270">
    <property type="term" value="F:zinc ion binding"/>
    <property type="evidence" value="ECO:0007669"/>
    <property type="project" value="UniProtKB-KW"/>
</dbReference>
<evidence type="ECO:0000256" key="1">
    <source>
        <dbReference type="PROSITE-ProRule" id="PRU00325"/>
    </source>
</evidence>
<dbReference type="EMBL" id="VWEQ01000248">
    <property type="protein sequence ID" value="KAA4738486.1"/>
    <property type="molecule type" value="Genomic_DNA"/>
</dbReference>
<sequence>MMTLNDFENYVPCKIWARGEEYYECDAVKDLEETEPGEWIATVEGTEDYEVEISLEGKKIIHWSCDCPYEGDICKHVVATVLAIRNNRSGQKRFLSAREAKLM</sequence>
<evidence type="ECO:0000313" key="3">
    <source>
        <dbReference type="EMBL" id="KAA4738486.1"/>
    </source>
</evidence>
<protein>
    <recommendedName>
        <fullName evidence="2">SWIM-type domain-containing protein</fullName>
    </recommendedName>
</protein>
<comment type="caution">
    <text evidence="3">The sequence shown here is derived from an EMBL/GenBank/DDBJ whole genome shotgun (WGS) entry which is preliminary data.</text>
</comment>
<dbReference type="Proteomes" id="UP000479773">
    <property type="component" value="Unassembled WGS sequence"/>
</dbReference>